<dbReference type="CDD" id="cd00009">
    <property type="entry name" value="AAA"/>
    <property type="match status" value="1"/>
</dbReference>
<dbReference type="EMBL" id="WWVX01000003">
    <property type="protein sequence ID" value="MZL69404.1"/>
    <property type="molecule type" value="Genomic_DNA"/>
</dbReference>
<proteinExistence type="predicted"/>
<evidence type="ECO:0000259" key="1">
    <source>
        <dbReference type="SMART" id="SM00382"/>
    </source>
</evidence>
<dbReference type="EMBL" id="FQVY01000004">
    <property type="protein sequence ID" value="SHG46375.1"/>
    <property type="molecule type" value="Genomic_DNA"/>
</dbReference>
<dbReference type="InterPro" id="IPR003593">
    <property type="entry name" value="AAA+_ATPase"/>
</dbReference>
<dbReference type="InterPro" id="IPR027417">
    <property type="entry name" value="P-loop_NTPase"/>
</dbReference>
<dbReference type="PANTHER" id="PTHR30050:SF4">
    <property type="entry name" value="ATP-BINDING PROTEIN RV3427C IN INSERTION SEQUENCE-RELATED"/>
    <property type="match status" value="1"/>
</dbReference>
<evidence type="ECO:0000313" key="3">
    <source>
        <dbReference type="EMBL" id="SHG46375.1"/>
    </source>
</evidence>
<organism evidence="3 4">
    <name type="scientific">Bittarella massiliensis</name>
    <name type="common">ex Durand et al. 2017</name>
    <dbReference type="NCBI Taxonomy" id="1720313"/>
    <lineage>
        <taxon>Bacteria</taxon>
        <taxon>Bacillati</taxon>
        <taxon>Bacillota</taxon>
        <taxon>Clostridia</taxon>
        <taxon>Eubacteriales</taxon>
        <taxon>Oscillospiraceae</taxon>
        <taxon>Bittarella (ex Durand et al. 2017)</taxon>
    </lineage>
</organism>
<feature type="domain" description="AAA+ ATPase" evidence="1">
    <location>
        <begin position="182"/>
        <end position="319"/>
    </location>
</feature>
<dbReference type="NCBIfam" id="NF005304">
    <property type="entry name" value="PRK06835.1"/>
    <property type="match status" value="1"/>
</dbReference>
<keyword evidence="2" id="KW-0067">ATP-binding</keyword>
<dbReference type="Proteomes" id="UP000184089">
    <property type="component" value="Unassembled WGS sequence"/>
</dbReference>
<dbReference type="RefSeq" id="WP_021661191.1">
    <property type="nucleotide sequence ID" value="NZ_FQVY01000004.1"/>
</dbReference>
<reference evidence="4" key="1">
    <citation type="submission" date="2016-11" db="EMBL/GenBank/DDBJ databases">
        <authorList>
            <person name="Jaros S."/>
            <person name="Januszkiewicz K."/>
            <person name="Wedrychowicz H."/>
        </authorList>
    </citation>
    <scope>NUCLEOTIDE SEQUENCE [LARGE SCALE GENOMIC DNA]</scope>
    <source>
        <strain evidence="4">DSM 4029</strain>
    </source>
</reference>
<dbReference type="GO" id="GO:0005524">
    <property type="term" value="F:ATP binding"/>
    <property type="evidence" value="ECO:0007669"/>
    <property type="project" value="UniProtKB-KW"/>
</dbReference>
<evidence type="ECO:0000313" key="2">
    <source>
        <dbReference type="EMBL" id="MZL69404.1"/>
    </source>
</evidence>
<dbReference type="Proteomes" id="UP000474718">
    <property type="component" value="Unassembled WGS sequence"/>
</dbReference>
<protein>
    <submittedName>
        <fullName evidence="2">ATP-binding protein</fullName>
    </submittedName>
    <submittedName>
        <fullName evidence="3">DNA replication protein DnaC</fullName>
    </submittedName>
</protein>
<keyword evidence="5" id="KW-1185">Reference proteome</keyword>
<dbReference type="SMART" id="SM00382">
    <property type="entry name" value="AAA"/>
    <property type="match status" value="1"/>
</dbReference>
<dbReference type="GO" id="GO:0006260">
    <property type="term" value="P:DNA replication"/>
    <property type="evidence" value="ECO:0007669"/>
    <property type="project" value="TreeGrafter"/>
</dbReference>
<evidence type="ECO:0000313" key="5">
    <source>
        <dbReference type="Proteomes" id="UP000474718"/>
    </source>
</evidence>
<sequence>MAYEKAVYDRVHQLLSQRRRAAFEEQARRRRECYERCPRLAQVDGELRRTGAGVAKAVISAGADRGELLEGLRQRGAALAEEKARLLRENGWPEDYLKPPFTCPDCQDTGVVGNRRCHCYGALLRQVEAERINRQSGLRLCSFDSFDLRYYSREGRPGDTPFEVMGEVLAYCKDYAAHFGLHSPNLLMMGATGLGKTHLSLAIASQVIQRGFSVLYGSFGNFVAILEREKFGADRQGDTLASLLGCDLLILDDLGSEFSTPFAVSTLYTLVNTRLSAGRPTIVNTNLTFAEISQAYTDRITSRLAGSYVDVRFVGSDVRLAMKNGL</sequence>
<gene>
    <name evidence="2" type="ORF">GT747_06435</name>
    <name evidence="3" type="ORF">SAMN05444424_2469</name>
</gene>
<comment type="caution">
    <text evidence="3">The sequence shown here is derived from an EMBL/GenBank/DDBJ whole genome shotgun (WGS) entry which is preliminary data.</text>
</comment>
<reference evidence="2 5" key="3">
    <citation type="journal article" date="2019" name="Nat. Med.">
        <title>A library of human gut bacterial isolates paired with longitudinal multiomics data enables mechanistic microbiome research.</title>
        <authorList>
            <person name="Poyet M."/>
            <person name="Groussin M."/>
            <person name="Gibbons S.M."/>
            <person name="Avila-Pacheco J."/>
            <person name="Jiang X."/>
            <person name="Kearney S.M."/>
            <person name="Perrotta A.R."/>
            <person name="Berdy B."/>
            <person name="Zhao S."/>
            <person name="Lieberman T.D."/>
            <person name="Swanson P.K."/>
            <person name="Smith M."/>
            <person name="Roesemann S."/>
            <person name="Alexander J.E."/>
            <person name="Rich S.A."/>
            <person name="Livny J."/>
            <person name="Vlamakis H."/>
            <person name="Clish C."/>
            <person name="Bullock K."/>
            <person name="Deik A."/>
            <person name="Scott J."/>
            <person name="Pierce K.A."/>
            <person name="Xavier R.J."/>
            <person name="Alm E.J."/>
        </authorList>
    </citation>
    <scope>NUCLEOTIDE SEQUENCE [LARGE SCALE GENOMIC DNA]</scope>
    <source>
        <strain evidence="2 5">BIOML-A2</strain>
    </source>
</reference>
<dbReference type="PANTHER" id="PTHR30050">
    <property type="entry name" value="CHROMOSOMAL REPLICATION INITIATOR PROTEIN DNAA"/>
    <property type="match status" value="1"/>
</dbReference>
<dbReference type="AlphaFoldDB" id="A0AAQ1MF70"/>
<keyword evidence="2" id="KW-0547">Nucleotide-binding</keyword>
<dbReference type="SUPFAM" id="SSF52540">
    <property type="entry name" value="P-loop containing nucleoside triphosphate hydrolases"/>
    <property type="match status" value="1"/>
</dbReference>
<dbReference type="InterPro" id="IPR002611">
    <property type="entry name" value="IstB_ATP-bd"/>
</dbReference>
<dbReference type="Pfam" id="PF01695">
    <property type="entry name" value="IstB_IS21"/>
    <property type="match status" value="1"/>
</dbReference>
<name>A0AAQ1MF70_9FIRM</name>
<evidence type="ECO:0000313" key="4">
    <source>
        <dbReference type="Proteomes" id="UP000184089"/>
    </source>
</evidence>
<accession>A0AAQ1MF70</accession>
<reference evidence="3" key="2">
    <citation type="submission" date="2016-11" db="EMBL/GenBank/DDBJ databases">
        <authorList>
            <person name="Varghese N."/>
            <person name="Submissions S."/>
        </authorList>
    </citation>
    <scope>NUCLEOTIDE SEQUENCE</scope>
    <source>
        <strain evidence="3">DSM 4029</strain>
    </source>
</reference>
<dbReference type="Gene3D" id="3.40.50.300">
    <property type="entry name" value="P-loop containing nucleotide triphosphate hydrolases"/>
    <property type="match status" value="1"/>
</dbReference>